<organism evidence="1 2">
    <name type="scientific">Strigamia maritima</name>
    <name type="common">European centipede</name>
    <name type="synonym">Geophilus maritimus</name>
    <dbReference type="NCBI Taxonomy" id="126957"/>
    <lineage>
        <taxon>Eukaryota</taxon>
        <taxon>Metazoa</taxon>
        <taxon>Ecdysozoa</taxon>
        <taxon>Arthropoda</taxon>
        <taxon>Myriapoda</taxon>
        <taxon>Chilopoda</taxon>
        <taxon>Pleurostigmophora</taxon>
        <taxon>Geophilomorpha</taxon>
        <taxon>Linotaeniidae</taxon>
        <taxon>Strigamia</taxon>
    </lineage>
</organism>
<reference evidence="1" key="2">
    <citation type="submission" date="2015-02" db="UniProtKB">
        <authorList>
            <consortium name="EnsemblMetazoa"/>
        </authorList>
    </citation>
    <scope>IDENTIFICATION</scope>
</reference>
<sequence>MTFVRIDFLSGISSSSVSSSGPINWVSNERADISTARQLNVPLKRQLNVPSHKRAPNEPNFHSSFKPAQINLHIKEKNVNNNMYIPRKQRHVGKTEFNQISKTGHLFIFTACWKNRISAGKIESVPENRISAKTWLAVFVTQCIMVQQGLNDVTSSDC</sequence>
<evidence type="ECO:0000313" key="2">
    <source>
        <dbReference type="Proteomes" id="UP000014500"/>
    </source>
</evidence>
<dbReference type="EnsemblMetazoa" id="SMAR013363-RA">
    <property type="protein sequence ID" value="SMAR013363-PA"/>
    <property type="gene ID" value="SMAR013363"/>
</dbReference>
<proteinExistence type="predicted"/>
<dbReference type="EMBL" id="JH431594">
    <property type="status" value="NOT_ANNOTATED_CDS"/>
    <property type="molecule type" value="Genomic_DNA"/>
</dbReference>
<dbReference type="AlphaFoldDB" id="T1JHN2"/>
<protein>
    <submittedName>
        <fullName evidence="1">Uncharacterized protein</fullName>
    </submittedName>
</protein>
<dbReference type="Proteomes" id="UP000014500">
    <property type="component" value="Unassembled WGS sequence"/>
</dbReference>
<name>T1JHN2_STRMM</name>
<reference evidence="2" key="1">
    <citation type="submission" date="2011-05" db="EMBL/GenBank/DDBJ databases">
        <authorList>
            <person name="Richards S.R."/>
            <person name="Qu J."/>
            <person name="Jiang H."/>
            <person name="Jhangiani S.N."/>
            <person name="Agravi P."/>
            <person name="Goodspeed R."/>
            <person name="Gross S."/>
            <person name="Mandapat C."/>
            <person name="Jackson L."/>
            <person name="Mathew T."/>
            <person name="Pu L."/>
            <person name="Thornton R."/>
            <person name="Saada N."/>
            <person name="Wilczek-Boney K.B."/>
            <person name="Lee S."/>
            <person name="Kovar C."/>
            <person name="Wu Y."/>
            <person name="Scherer S.E."/>
            <person name="Worley K.C."/>
            <person name="Muzny D.M."/>
            <person name="Gibbs R."/>
        </authorList>
    </citation>
    <scope>NUCLEOTIDE SEQUENCE</scope>
    <source>
        <strain evidence="2">Brora</strain>
    </source>
</reference>
<dbReference type="HOGENOM" id="CLU_1671541_0_0_1"/>
<keyword evidence="2" id="KW-1185">Reference proteome</keyword>
<evidence type="ECO:0000313" key="1">
    <source>
        <dbReference type="EnsemblMetazoa" id="SMAR013363-PA"/>
    </source>
</evidence>
<accession>T1JHN2</accession>